<keyword evidence="2" id="KW-1185">Reference proteome</keyword>
<proteinExistence type="predicted"/>
<accession>A0A7C8I8V3</accession>
<dbReference type="InterPro" id="IPR011990">
    <property type="entry name" value="TPR-like_helical_dom_sf"/>
</dbReference>
<reference evidence="1 2" key="1">
    <citation type="submission" date="2020-01" db="EMBL/GenBank/DDBJ databases">
        <authorList>
            <consortium name="DOE Joint Genome Institute"/>
            <person name="Haridas S."/>
            <person name="Albert R."/>
            <person name="Binder M."/>
            <person name="Bloem J."/>
            <person name="Labutti K."/>
            <person name="Salamov A."/>
            <person name="Andreopoulos B."/>
            <person name="Baker S.E."/>
            <person name="Barry K."/>
            <person name="Bills G."/>
            <person name="Bluhm B.H."/>
            <person name="Cannon C."/>
            <person name="Castanera R."/>
            <person name="Culley D.E."/>
            <person name="Daum C."/>
            <person name="Ezra D."/>
            <person name="Gonzalez J.B."/>
            <person name="Henrissat B."/>
            <person name="Kuo A."/>
            <person name="Liang C."/>
            <person name="Lipzen A."/>
            <person name="Lutzoni F."/>
            <person name="Magnuson J."/>
            <person name="Mondo S."/>
            <person name="Nolan M."/>
            <person name="Ohm R."/>
            <person name="Pangilinan J."/>
            <person name="Park H.-J.H."/>
            <person name="Ramirez L."/>
            <person name="Alfaro M."/>
            <person name="Sun H."/>
            <person name="Tritt A."/>
            <person name="Yoshinaga Y."/>
            <person name="Zwiers L.-H.L."/>
            <person name="Turgeon B.G."/>
            <person name="Goodwin S.B."/>
            <person name="Spatafora J.W."/>
            <person name="Crous P.W."/>
            <person name="Grigoriev I.V."/>
        </authorList>
    </citation>
    <scope>NUCLEOTIDE SEQUENCE [LARGE SCALE GENOMIC DNA]</scope>
    <source>
        <strain evidence="1 2">CBS 611.86</strain>
    </source>
</reference>
<name>A0A7C8I8V3_9PLEO</name>
<organism evidence="1 2">
    <name type="scientific">Massariosphaeria phaeospora</name>
    <dbReference type="NCBI Taxonomy" id="100035"/>
    <lineage>
        <taxon>Eukaryota</taxon>
        <taxon>Fungi</taxon>
        <taxon>Dikarya</taxon>
        <taxon>Ascomycota</taxon>
        <taxon>Pezizomycotina</taxon>
        <taxon>Dothideomycetes</taxon>
        <taxon>Pleosporomycetidae</taxon>
        <taxon>Pleosporales</taxon>
        <taxon>Pleosporales incertae sedis</taxon>
        <taxon>Massariosphaeria</taxon>
    </lineage>
</organism>
<evidence type="ECO:0000313" key="1">
    <source>
        <dbReference type="EMBL" id="KAF2871072.1"/>
    </source>
</evidence>
<dbReference type="AlphaFoldDB" id="A0A7C8I8V3"/>
<dbReference type="EMBL" id="JAADJZ010000012">
    <property type="protein sequence ID" value="KAF2871072.1"/>
    <property type="molecule type" value="Genomic_DNA"/>
</dbReference>
<evidence type="ECO:0008006" key="3">
    <source>
        <dbReference type="Google" id="ProtNLM"/>
    </source>
</evidence>
<dbReference type="Gene3D" id="1.25.40.10">
    <property type="entry name" value="Tetratricopeptide repeat domain"/>
    <property type="match status" value="1"/>
</dbReference>
<gene>
    <name evidence="1" type="ORF">BDV95DRAFT_53848</name>
</gene>
<comment type="caution">
    <text evidence="1">The sequence shown here is derived from an EMBL/GenBank/DDBJ whole genome shotgun (WGS) entry which is preliminary data.</text>
</comment>
<dbReference type="OrthoDB" id="3788792at2759"/>
<protein>
    <recommendedName>
        <fullName evidence="3">MalT-like TPR region domain-containing protein</fullName>
    </recommendedName>
</protein>
<evidence type="ECO:0000313" key="2">
    <source>
        <dbReference type="Proteomes" id="UP000481861"/>
    </source>
</evidence>
<sequence>MSFAITCPNSHHSASTHLQTGSVWSKKIILPLLYAMGGRVPKIVLDRATCSQQRMNQHGKPCQVTASHAGLHPDIMDLLDAKVLSRNIEHLISLSIIHVIDSSYVSNDELARNAFYQAKEHWLREAFRLCCHVFPRSPIIDPSFGSIGRELLDALRHLLRLHAENGLEPPHCQETVETLLAASRLETANTREKLLVQAANSGSYLHKTHLHAEIAHEWSVFFRSQGRIQDSDRVIRQFLHHHGPNIQVSWVSLGRLRISQAYNLAYKFDFDTAHETLKWLPSSDNLSEGEVYLLCDQLLCSGRILRGQGRFEEAKHCLDSCIATIGLLESKRLLIVSHLSDLHCELDYAQCNNQSQTHLKEAKEMVVREIGGARESHRHSRGLRRLLLSLLEVDIRQGLFHEAKTWIKELLDLYNKLLEPDINDKIGHVRALIARARISHLNEAEGCWMAALDQNSLYNPGEEDVFTCGIIYLFVSLTRLQLGRVEESKHAFRQAREVISRKQPQYLIPGIGTYLFHYVTSELQSRAGWTLPKIAH</sequence>
<dbReference type="Proteomes" id="UP000481861">
    <property type="component" value="Unassembled WGS sequence"/>
</dbReference>